<dbReference type="PANTHER" id="PTHR43731">
    <property type="entry name" value="RHOMBOID PROTEASE"/>
    <property type="match status" value="1"/>
</dbReference>
<dbReference type="InterPro" id="IPR035952">
    <property type="entry name" value="Rhomboid-like_sf"/>
</dbReference>
<evidence type="ECO:0000313" key="9">
    <source>
        <dbReference type="EMBL" id="OQP57581.1"/>
    </source>
</evidence>
<dbReference type="RefSeq" id="WP_081167113.1">
    <property type="nucleotide sequence ID" value="NZ_LWBP01000191.1"/>
</dbReference>
<dbReference type="EMBL" id="LWBP01000191">
    <property type="protein sequence ID" value="OQP57581.1"/>
    <property type="molecule type" value="Genomic_DNA"/>
</dbReference>
<reference evidence="10" key="1">
    <citation type="submission" date="2016-04" db="EMBL/GenBank/DDBJ databases">
        <authorList>
            <person name="Chen L."/>
            <person name="Zhuang W."/>
            <person name="Wang G."/>
        </authorList>
    </citation>
    <scope>NUCLEOTIDE SEQUENCE [LARGE SCALE GENOMIC DNA]</scope>
    <source>
        <strain evidence="10">208</strain>
    </source>
</reference>
<protein>
    <submittedName>
        <fullName evidence="9">Rhomboid family intramembrane serine protease</fullName>
    </submittedName>
</protein>
<name>A0A1V9FH35_9BACT</name>
<evidence type="ECO:0000256" key="5">
    <source>
        <dbReference type="ARBA" id="ARBA00022989"/>
    </source>
</evidence>
<comment type="subcellular location">
    <subcellularLocation>
        <location evidence="1">Membrane</location>
        <topology evidence="1">Multi-pass membrane protein</topology>
    </subcellularLocation>
</comment>
<comment type="similarity">
    <text evidence="2">Belongs to the peptidase S54 family.</text>
</comment>
<organism evidence="9 10">
    <name type="scientific">Niastella populi</name>
    <dbReference type="NCBI Taxonomy" id="550983"/>
    <lineage>
        <taxon>Bacteria</taxon>
        <taxon>Pseudomonadati</taxon>
        <taxon>Bacteroidota</taxon>
        <taxon>Chitinophagia</taxon>
        <taxon>Chitinophagales</taxon>
        <taxon>Chitinophagaceae</taxon>
        <taxon>Niastella</taxon>
    </lineage>
</organism>
<evidence type="ECO:0000256" key="1">
    <source>
        <dbReference type="ARBA" id="ARBA00004141"/>
    </source>
</evidence>
<evidence type="ECO:0000256" key="2">
    <source>
        <dbReference type="ARBA" id="ARBA00009045"/>
    </source>
</evidence>
<dbReference type="InterPro" id="IPR022764">
    <property type="entry name" value="Peptidase_S54_rhomboid_dom"/>
</dbReference>
<feature type="transmembrane region" description="Helical" evidence="7">
    <location>
        <begin position="17"/>
        <end position="33"/>
    </location>
</feature>
<dbReference type="SUPFAM" id="SSF144091">
    <property type="entry name" value="Rhomboid-like"/>
    <property type="match status" value="1"/>
</dbReference>
<feature type="transmembrane region" description="Helical" evidence="7">
    <location>
        <begin position="223"/>
        <end position="244"/>
    </location>
</feature>
<feature type="transmembrane region" description="Helical" evidence="7">
    <location>
        <begin position="155"/>
        <end position="175"/>
    </location>
</feature>
<accession>A0A1V9FH35</accession>
<dbReference type="GO" id="GO:0004252">
    <property type="term" value="F:serine-type endopeptidase activity"/>
    <property type="evidence" value="ECO:0007669"/>
    <property type="project" value="InterPro"/>
</dbReference>
<feature type="transmembrane region" description="Helical" evidence="7">
    <location>
        <begin position="182"/>
        <end position="203"/>
    </location>
</feature>
<evidence type="ECO:0000259" key="8">
    <source>
        <dbReference type="Pfam" id="PF01694"/>
    </source>
</evidence>
<dbReference type="Proteomes" id="UP000192276">
    <property type="component" value="Unassembled WGS sequence"/>
</dbReference>
<dbReference type="Gene3D" id="1.20.1540.10">
    <property type="entry name" value="Rhomboid-like"/>
    <property type="match status" value="1"/>
</dbReference>
<dbReference type="InterPro" id="IPR050925">
    <property type="entry name" value="Rhomboid_protease_S54"/>
</dbReference>
<proteinExistence type="inferred from homology"/>
<keyword evidence="3 7" id="KW-0812">Transmembrane</keyword>
<evidence type="ECO:0000256" key="6">
    <source>
        <dbReference type="ARBA" id="ARBA00023136"/>
    </source>
</evidence>
<evidence type="ECO:0000313" key="10">
    <source>
        <dbReference type="Proteomes" id="UP000192276"/>
    </source>
</evidence>
<comment type="caution">
    <text evidence="9">The sequence shown here is derived from an EMBL/GenBank/DDBJ whole genome shotgun (WGS) entry which is preliminary data.</text>
</comment>
<feature type="transmembrane region" description="Helical" evidence="7">
    <location>
        <begin position="85"/>
        <end position="106"/>
    </location>
</feature>
<dbReference type="GO" id="GO:0016020">
    <property type="term" value="C:membrane"/>
    <property type="evidence" value="ECO:0007669"/>
    <property type="project" value="UniProtKB-SubCell"/>
</dbReference>
<keyword evidence="6 7" id="KW-0472">Membrane</keyword>
<dbReference type="GO" id="GO:0006508">
    <property type="term" value="P:proteolysis"/>
    <property type="evidence" value="ECO:0007669"/>
    <property type="project" value="UniProtKB-KW"/>
</dbReference>
<dbReference type="AlphaFoldDB" id="A0A1V9FH35"/>
<feature type="transmembrane region" description="Helical" evidence="7">
    <location>
        <begin position="127"/>
        <end position="149"/>
    </location>
</feature>
<feature type="domain" description="Peptidase S54 rhomboid" evidence="8">
    <location>
        <begin position="88"/>
        <end position="239"/>
    </location>
</feature>
<sequence>MVFPIGDDNRDRKRFPFINYLLIALNIFVYVYWQRLGQNDDFTFAYSAVPAEILTGRDIVTESKVAINPYDGETFRVPGLGITNIPVFFTLFTSMFMHGGLAHLAGNMMYLWIFGDNIEDALGHLKYLFFYLLCGSLAGLSHVFSTLVFGQSMLIPSLGASGAISGILGAYLRLFPGKGIHLWILFLIITVPAFIAVGVWFAFQVVNGLGALGGEEAGGVAYAAHIGGFIFGLLLIGVFAKEFIMRRRAAKNKGWI</sequence>
<evidence type="ECO:0000256" key="3">
    <source>
        <dbReference type="ARBA" id="ARBA00022692"/>
    </source>
</evidence>
<dbReference type="Pfam" id="PF01694">
    <property type="entry name" value="Rhomboid"/>
    <property type="match status" value="1"/>
</dbReference>
<evidence type="ECO:0000256" key="4">
    <source>
        <dbReference type="ARBA" id="ARBA00022801"/>
    </source>
</evidence>
<keyword evidence="10" id="KW-1185">Reference proteome</keyword>
<dbReference type="OrthoDB" id="9778341at2"/>
<keyword evidence="9" id="KW-0645">Protease</keyword>
<dbReference type="PANTHER" id="PTHR43731:SF14">
    <property type="entry name" value="PRESENILIN-ASSOCIATED RHOMBOID-LIKE PROTEIN, MITOCHONDRIAL"/>
    <property type="match status" value="1"/>
</dbReference>
<dbReference type="STRING" id="550983.A4R26_23945"/>
<keyword evidence="4" id="KW-0378">Hydrolase</keyword>
<gene>
    <name evidence="9" type="ORF">A4R26_23945</name>
</gene>
<evidence type="ECO:0000256" key="7">
    <source>
        <dbReference type="SAM" id="Phobius"/>
    </source>
</evidence>
<keyword evidence="5 7" id="KW-1133">Transmembrane helix</keyword>